<dbReference type="InterPro" id="IPR036163">
    <property type="entry name" value="HMA_dom_sf"/>
</dbReference>
<dbReference type="PANTHER" id="PTHR46594:SF4">
    <property type="entry name" value="P-TYPE CATION-TRANSPORTING ATPASE"/>
    <property type="match status" value="1"/>
</dbReference>
<name>A0ABX1DGY0_9FLAO</name>
<dbReference type="Pfam" id="PF00403">
    <property type="entry name" value="HMA"/>
    <property type="match status" value="2"/>
</dbReference>
<comment type="caution">
    <text evidence="3">The sequence shown here is derived from an EMBL/GenBank/DDBJ whole genome shotgun (WGS) entry which is preliminary data.</text>
</comment>
<feature type="non-terminal residue" evidence="3">
    <location>
        <position position="98"/>
    </location>
</feature>
<gene>
    <name evidence="3" type="ORF">HC176_18990</name>
</gene>
<protein>
    <submittedName>
        <fullName evidence="3">Heavy-metal-associated domain-containing protein</fullName>
    </submittedName>
</protein>
<keyword evidence="4" id="KW-1185">Reference proteome</keyword>
<dbReference type="PROSITE" id="PS50846">
    <property type="entry name" value="HMA_2"/>
    <property type="match status" value="2"/>
</dbReference>
<dbReference type="InterPro" id="IPR017969">
    <property type="entry name" value="Heavy-metal-associated_CS"/>
</dbReference>
<proteinExistence type="predicted"/>
<evidence type="ECO:0000313" key="3">
    <source>
        <dbReference type="EMBL" id="NJX17559.1"/>
    </source>
</evidence>
<feature type="non-terminal residue" evidence="3">
    <location>
        <position position="1"/>
    </location>
</feature>
<evidence type="ECO:0000259" key="2">
    <source>
        <dbReference type="PROSITE" id="PS50846"/>
    </source>
</evidence>
<accession>A0ABX1DGY0</accession>
<evidence type="ECO:0000313" key="4">
    <source>
        <dbReference type="Proteomes" id="UP000760545"/>
    </source>
</evidence>
<dbReference type="Proteomes" id="UP000760545">
    <property type="component" value="Unassembled WGS sequence"/>
</dbReference>
<dbReference type="SUPFAM" id="SSF55008">
    <property type="entry name" value="HMA, heavy metal-associated domain"/>
    <property type="match status" value="2"/>
</dbReference>
<dbReference type="Gene3D" id="3.30.70.100">
    <property type="match status" value="2"/>
</dbReference>
<keyword evidence="1" id="KW-0479">Metal-binding</keyword>
<dbReference type="PANTHER" id="PTHR46594">
    <property type="entry name" value="P-TYPE CATION-TRANSPORTING ATPASE"/>
    <property type="match status" value="1"/>
</dbReference>
<evidence type="ECO:0000256" key="1">
    <source>
        <dbReference type="ARBA" id="ARBA00022723"/>
    </source>
</evidence>
<reference evidence="3 4" key="1">
    <citation type="submission" date="2020-03" db="EMBL/GenBank/DDBJ databases">
        <title>Tamlana sp. nov, isolated from XXX.</title>
        <authorList>
            <person name="Cao W.R."/>
        </authorList>
    </citation>
    <scope>NUCLEOTIDE SEQUENCE [LARGE SCALE GENOMIC DNA]</scope>
    <source>
        <strain evidence="3 4">HST1-43</strain>
    </source>
</reference>
<feature type="domain" description="HMA" evidence="2">
    <location>
        <begin position="58"/>
        <end position="98"/>
    </location>
</feature>
<dbReference type="EMBL" id="JAAVJS010000780">
    <property type="protein sequence ID" value="NJX17559.1"/>
    <property type="molecule type" value="Genomic_DNA"/>
</dbReference>
<dbReference type="CDD" id="cd00371">
    <property type="entry name" value="HMA"/>
    <property type="match status" value="2"/>
</dbReference>
<dbReference type="InterPro" id="IPR006121">
    <property type="entry name" value="HMA_dom"/>
</dbReference>
<feature type="domain" description="HMA" evidence="2">
    <location>
        <begin position="1"/>
        <end position="52"/>
    </location>
</feature>
<dbReference type="PROSITE" id="PS01047">
    <property type="entry name" value="HMA_1"/>
    <property type="match status" value="1"/>
</dbReference>
<organism evidence="3 4">
    <name type="scientific">Tamlana crocina</name>
    <dbReference type="NCBI Taxonomy" id="393006"/>
    <lineage>
        <taxon>Bacteria</taxon>
        <taxon>Pseudomonadati</taxon>
        <taxon>Bacteroidota</taxon>
        <taxon>Flavobacteriia</taxon>
        <taxon>Flavobacteriales</taxon>
        <taxon>Flavobacteriaceae</taxon>
        <taxon>Tamlana</taxon>
    </lineage>
</organism>
<sequence length="98" mass="10834">CRSHVEETLKKVDGVKSASVDLEKAEAEVEMKRHIQIGVFEDALQKDGDSYHIHSKGSKEKYEVTGMTCSGCRSHVEETLKKVEGVQSVSVDLEKAEA</sequence>